<dbReference type="InterPro" id="IPR036291">
    <property type="entry name" value="NAD(P)-bd_dom_sf"/>
</dbReference>
<name>A0ABQ3ZEB7_9ACTN</name>
<dbReference type="EMBL" id="BOMN01000001">
    <property type="protein sequence ID" value="GIE16922.1"/>
    <property type="molecule type" value="Genomic_DNA"/>
</dbReference>
<dbReference type="PANTHER" id="PTHR43162">
    <property type="match status" value="1"/>
</dbReference>
<dbReference type="SUPFAM" id="SSF51735">
    <property type="entry name" value="NAD(P)-binding Rossmann-fold domains"/>
    <property type="match status" value="1"/>
</dbReference>
<dbReference type="InterPro" id="IPR051604">
    <property type="entry name" value="Ergot_Alk_Oxidoreductase"/>
</dbReference>
<dbReference type="Gene3D" id="3.90.25.10">
    <property type="entry name" value="UDP-galactose 4-epimerase, domain 1"/>
    <property type="match status" value="1"/>
</dbReference>
<dbReference type="PANTHER" id="PTHR43162:SF1">
    <property type="entry name" value="PRESTALK A DIFFERENTIATION PROTEIN A"/>
    <property type="match status" value="1"/>
</dbReference>
<gene>
    <name evidence="1" type="ORF">Ahu01nite_000240</name>
</gene>
<dbReference type="Proteomes" id="UP000603200">
    <property type="component" value="Unassembled WGS sequence"/>
</dbReference>
<comment type="caution">
    <text evidence="1">The sequence shown here is derived from an EMBL/GenBank/DDBJ whole genome shotgun (WGS) entry which is preliminary data.</text>
</comment>
<dbReference type="RefSeq" id="WP_203834244.1">
    <property type="nucleotide sequence ID" value="NZ_BAAATV010000001.1"/>
</dbReference>
<sequence length="263" mass="28288">MTVLVLGASGTTGSRLARQLIEHDIPVRRAGRSPSADVRFDWTDPVTFAPAVREVHAVYLVAPLGVADPEPIMTPFLVEAQRAGVQRVALLSSSAIPVGGIGARLADFVPGWTILRPTWFATNFTGDHLHARSARAEGEIVSATEDGRVPFIDPDDIAAVARHVLTGLEAPRRDLVLTGPEPLTFDDVAAELTTHTGRDVRHRRISVTDLSARLQQDGIPAPFADLLAGMDAAIAQGAEDRTTSVVEEITGRPPRSFRSFLTR</sequence>
<protein>
    <submittedName>
        <fullName evidence="1">Oxidoreductase</fullName>
    </submittedName>
</protein>
<proteinExistence type="predicted"/>
<accession>A0ABQ3ZEB7</accession>
<dbReference type="Gene3D" id="3.40.50.720">
    <property type="entry name" value="NAD(P)-binding Rossmann-like Domain"/>
    <property type="match status" value="1"/>
</dbReference>
<evidence type="ECO:0000313" key="2">
    <source>
        <dbReference type="Proteomes" id="UP000603200"/>
    </source>
</evidence>
<keyword evidence="2" id="KW-1185">Reference proteome</keyword>
<evidence type="ECO:0000313" key="1">
    <source>
        <dbReference type="EMBL" id="GIE16922.1"/>
    </source>
</evidence>
<reference evidence="1 2" key="1">
    <citation type="submission" date="2021-01" db="EMBL/GenBank/DDBJ databases">
        <title>Whole genome shotgun sequence of Actinoplanes humidus NBRC 14915.</title>
        <authorList>
            <person name="Komaki H."/>
            <person name="Tamura T."/>
        </authorList>
    </citation>
    <scope>NUCLEOTIDE SEQUENCE [LARGE SCALE GENOMIC DNA]</scope>
    <source>
        <strain evidence="1 2">NBRC 14915</strain>
    </source>
</reference>
<organism evidence="1 2">
    <name type="scientific">Winogradskya humida</name>
    <dbReference type="NCBI Taxonomy" id="113566"/>
    <lineage>
        <taxon>Bacteria</taxon>
        <taxon>Bacillati</taxon>
        <taxon>Actinomycetota</taxon>
        <taxon>Actinomycetes</taxon>
        <taxon>Micromonosporales</taxon>
        <taxon>Micromonosporaceae</taxon>
        <taxon>Winogradskya</taxon>
    </lineage>
</organism>